<dbReference type="AlphaFoldDB" id="A0A852TP51"/>
<feature type="region of interest" description="Disordered" evidence="1">
    <location>
        <begin position="1"/>
        <end position="30"/>
    </location>
</feature>
<name>A0A852TP51_9ACTN</name>
<comment type="caution">
    <text evidence="2">The sequence shown here is derived from an EMBL/GenBank/DDBJ whole genome shotgun (WGS) entry which is preliminary data.</text>
</comment>
<keyword evidence="3" id="KW-1185">Reference proteome</keyword>
<evidence type="ECO:0000313" key="3">
    <source>
        <dbReference type="Proteomes" id="UP000589036"/>
    </source>
</evidence>
<evidence type="ECO:0000256" key="1">
    <source>
        <dbReference type="SAM" id="MobiDB-lite"/>
    </source>
</evidence>
<reference evidence="2 3" key="1">
    <citation type="submission" date="2020-07" db="EMBL/GenBank/DDBJ databases">
        <title>Sequencing the genomes of 1000 actinobacteria strains.</title>
        <authorList>
            <person name="Klenk H.-P."/>
        </authorList>
    </citation>
    <scope>NUCLEOTIDE SEQUENCE [LARGE SCALE GENOMIC DNA]</scope>
    <source>
        <strain evidence="2 3">CXB654</strain>
    </source>
</reference>
<dbReference type="EMBL" id="JACCCC010000001">
    <property type="protein sequence ID" value="NYE45211.1"/>
    <property type="molecule type" value="Genomic_DNA"/>
</dbReference>
<gene>
    <name evidence="2" type="ORF">HDA32_000331</name>
</gene>
<organism evidence="2 3">
    <name type="scientific">Spinactinospora alkalitolerans</name>
    <dbReference type="NCBI Taxonomy" id="687207"/>
    <lineage>
        <taxon>Bacteria</taxon>
        <taxon>Bacillati</taxon>
        <taxon>Actinomycetota</taxon>
        <taxon>Actinomycetes</taxon>
        <taxon>Streptosporangiales</taxon>
        <taxon>Nocardiopsidaceae</taxon>
        <taxon>Spinactinospora</taxon>
    </lineage>
</organism>
<evidence type="ECO:0000313" key="2">
    <source>
        <dbReference type="EMBL" id="NYE45211.1"/>
    </source>
</evidence>
<sequence>MRSGWGSPLIGSLTSSWDWTPGPADRGRKRPRTVMADTGQAVVPHSTVDNRFITDCRDRTPIGRDSRNERLLPCAM</sequence>
<protein>
    <submittedName>
        <fullName evidence="2">Uncharacterized protein</fullName>
    </submittedName>
</protein>
<proteinExistence type="predicted"/>
<dbReference type="Proteomes" id="UP000589036">
    <property type="component" value="Unassembled WGS sequence"/>
</dbReference>
<accession>A0A852TP51</accession>